<name>A0A9N8VIZ7_9GLOM</name>
<dbReference type="EMBL" id="CAJVPQ010000154">
    <property type="protein sequence ID" value="CAG8451396.1"/>
    <property type="molecule type" value="Genomic_DNA"/>
</dbReference>
<comment type="caution">
    <text evidence="1">The sequence shown here is derived from an EMBL/GenBank/DDBJ whole genome shotgun (WGS) entry which is preliminary data.</text>
</comment>
<protein>
    <submittedName>
        <fullName evidence="1">14763_t:CDS:1</fullName>
    </submittedName>
</protein>
<proteinExistence type="predicted"/>
<evidence type="ECO:0000313" key="1">
    <source>
        <dbReference type="EMBL" id="CAG8451396.1"/>
    </source>
</evidence>
<gene>
    <name evidence="1" type="ORF">FCALED_LOCUS1254</name>
</gene>
<sequence>MEFSNIQSIKSKQFIAIIILSLFLHVTFCDIQYINNIKDDFENDLIFEESNSNQDGMILLRFSKRNDNNIYLKIILVSRSILSITVVNKSFLSSKMMNATILNEEYILIFYAAQNDTFDTFDTFGLVSSWNGDIIDIIDFGIVWDNTGPKSNVPKTNLPFGLFIHEDVFAFAGVRGNDVIWKRFKLPNKSYSNNRNVTLITEGSFLNPLSNSTFYPSNVKYFQLIDGGFGIAISYRHGIDKFNVDEVYVNLLEPNATEPLGPYLLHHAFKFKDYKSLILIDDCINNFDGTGYTCTIYDHSESSQIRFLSNGAVTSVGYTNIDVYQYYYGKFFYPNFYGGYVGFILNNTDNKIDFYDIDHNYEVNTTSTKNKYINSLDNVTHININLIQKQNVFWTLRVFNYNFTIDYFSLNTIDSSDYRYMIQNPNINNTSPSINETIYLPNDNLQLKIFYNIPIILSTGNLTIYQYDEENNLSLRQIISGQNFYDDCEVQNDTVLINILPSTFHKGNANFSVRVDNNFVKSRKTQEPLLGISEKIWRFSTQLKEQDQPSDQLILSIKLKFNDAMTGYYDEVNSQNTYIFGQLQNELSKIMPINSQRLEINHIQNLNADRKDQKQVLLSIAVNKPNNYSMERNTESVKKDLDELIKNMDFNLISQGNITKFIDKGYGAQPTRKYINFK</sequence>
<dbReference type="AlphaFoldDB" id="A0A9N8VIZ7"/>
<dbReference type="OrthoDB" id="2341261at2759"/>
<evidence type="ECO:0000313" key="2">
    <source>
        <dbReference type="Proteomes" id="UP000789570"/>
    </source>
</evidence>
<keyword evidence="2" id="KW-1185">Reference proteome</keyword>
<reference evidence="1" key="1">
    <citation type="submission" date="2021-06" db="EMBL/GenBank/DDBJ databases">
        <authorList>
            <person name="Kallberg Y."/>
            <person name="Tangrot J."/>
            <person name="Rosling A."/>
        </authorList>
    </citation>
    <scope>NUCLEOTIDE SEQUENCE</scope>
    <source>
        <strain evidence="1">UK204</strain>
    </source>
</reference>
<dbReference type="Proteomes" id="UP000789570">
    <property type="component" value="Unassembled WGS sequence"/>
</dbReference>
<accession>A0A9N8VIZ7</accession>
<organism evidence="1 2">
    <name type="scientific">Funneliformis caledonium</name>
    <dbReference type="NCBI Taxonomy" id="1117310"/>
    <lineage>
        <taxon>Eukaryota</taxon>
        <taxon>Fungi</taxon>
        <taxon>Fungi incertae sedis</taxon>
        <taxon>Mucoromycota</taxon>
        <taxon>Glomeromycotina</taxon>
        <taxon>Glomeromycetes</taxon>
        <taxon>Glomerales</taxon>
        <taxon>Glomeraceae</taxon>
        <taxon>Funneliformis</taxon>
    </lineage>
</organism>